<dbReference type="EMBL" id="CAKLBY020000024">
    <property type="protein sequence ID" value="CAK7901933.1"/>
    <property type="molecule type" value="Genomic_DNA"/>
</dbReference>
<comment type="caution">
    <text evidence="1">The sequence shown here is derived from an EMBL/GenBank/DDBJ whole genome shotgun (WGS) entry which is preliminary data.</text>
</comment>
<proteinExistence type="predicted"/>
<organism evidence="1 2">
    <name type="scientific">Peronospora matthiolae</name>
    <dbReference type="NCBI Taxonomy" id="2874970"/>
    <lineage>
        <taxon>Eukaryota</taxon>
        <taxon>Sar</taxon>
        <taxon>Stramenopiles</taxon>
        <taxon>Oomycota</taxon>
        <taxon>Peronosporomycetes</taxon>
        <taxon>Peronosporales</taxon>
        <taxon>Peronosporaceae</taxon>
        <taxon>Peronospora</taxon>
    </lineage>
</organism>
<evidence type="ECO:0000313" key="1">
    <source>
        <dbReference type="EMBL" id="CAK7901933.1"/>
    </source>
</evidence>
<dbReference type="AlphaFoldDB" id="A0AAV1T433"/>
<evidence type="ECO:0000313" key="2">
    <source>
        <dbReference type="Proteomes" id="UP001162060"/>
    </source>
</evidence>
<gene>
    <name evidence="1" type="ORF">PM001_LOCUS2379</name>
</gene>
<protein>
    <submittedName>
        <fullName evidence="1">Uncharacterized protein</fullName>
    </submittedName>
</protein>
<accession>A0AAV1T433</accession>
<name>A0AAV1T433_9STRA</name>
<reference evidence="1" key="1">
    <citation type="submission" date="2024-01" db="EMBL/GenBank/DDBJ databases">
        <authorList>
            <person name="Webb A."/>
        </authorList>
    </citation>
    <scope>NUCLEOTIDE SEQUENCE</scope>
    <source>
        <strain evidence="1">Pm1</strain>
    </source>
</reference>
<dbReference type="Proteomes" id="UP001162060">
    <property type="component" value="Unassembled WGS sequence"/>
</dbReference>
<sequence>MKLAKRLARYLNDTRAYKFRTKLVKDFKGKIQLEAYSDADFAAG</sequence>